<accession>A0A1V8PN51</accession>
<evidence type="ECO:0000313" key="3">
    <source>
        <dbReference type="Proteomes" id="UP000192666"/>
    </source>
</evidence>
<dbReference type="Pfam" id="PF05691">
    <property type="entry name" value="Raffinose_syn"/>
    <property type="match status" value="1"/>
</dbReference>
<dbReference type="InterPro" id="IPR017853">
    <property type="entry name" value="GH"/>
</dbReference>
<evidence type="ECO:0000256" key="1">
    <source>
        <dbReference type="ARBA" id="ARBA00023277"/>
    </source>
</evidence>
<evidence type="ECO:0000313" key="2">
    <source>
        <dbReference type="EMBL" id="OQM50027.1"/>
    </source>
</evidence>
<dbReference type="PANTHER" id="PTHR31268">
    <property type="match status" value="1"/>
</dbReference>
<comment type="caution">
    <text evidence="2">The sequence shown here is derived from an EMBL/GenBank/DDBJ whole genome shotgun (WGS) entry which is preliminary data.</text>
</comment>
<dbReference type="AlphaFoldDB" id="A0A1V8PN51"/>
<dbReference type="Proteomes" id="UP000192666">
    <property type="component" value="Unassembled WGS sequence"/>
</dbReference>
<dbReference type="EMBL" id="NAQA01000004">
    <property type="protein sequence ID" value="OQM50027.1"/>
    <property type="molecule type" value="Genomic_DNA"/>
</dbReference>
<name>A0A1V8PN51_9BIFI</name>
<reference evidence="2 3" key="1">
    <citation type="submission" date="2017-03" db="EMBL/GenBank/DDBJ databases">
        <title>Maternal inheritance of bifidobacteria.</title>
        <authorList>
            <person name="Lugli G.A."/>
            <person name="Duranti S."/>
            <person name="Milani C."/>
            <person name="Mancabelli L."/>
        </authorList>
    </citation>
    <scope>NUCLEOTIDE SEQUENCE [LARGE SCALE GENOMIC DNA]</scope>
    <source>
        <strain evidence="2 3">1899B</strain>
    </source>
</reference>
<dbReference type="InterPro" id="IPR013785">
    <property type="entry name" value="Aldolase_TIM"/>
</dbReference>
<proteinExistence type="predicted"/>
<sequence>MEEFRRKNIPVSWVLLDDGWSDVDRKNGTLRSFGADPSRFPKGLSHTVRLLKDEFGVKYVGVWQVFQGYWNGVDPNGEVARRMKESLTRITARRPGRVIRPESVDVRLLQAGESISEHVSYGEVMVFEE</sequence>
<gene>
    <name evidence="2" type="ORF">B5782_1346</name>
</gene>
<dbReference type="PANTHER" id="PTHR31268:SF32">
    <property type="entry name" value="GALACTINOL--SUCROSE GALACTOSYLTRANSFERASE 2-RELATED"/>
    <property type="match status" value="1"/>
</dbReference>
<dbReference type="SUPFAM" id="SSF51445">
    <property type="entry name" value="(Trans)glycosidases"/>
    <property type="match status" value="1"/>
</dbReference>
<dbReference type="InterPro" id="IPR008811">
    <property type="entry name" value="Glycosyl_hydrolases_36"/>
</dbReference>
<dbReference type="Gene3D" id="3.20.20.70">
    <property type="entry name" value="Aldolase class I"/>
    <property type="match status" value="1"/>
</dbReference>
<keyword evidence="1" id="KW-0119">Carbohydrate metabolism</keyword>
<protein>
    <submittedName>
        <fullName evidence="2">Raffinose synthase</fullName>
    </submittedName>
</protein>
<organism evidence="2 3">
    <name type="scientific">Bifidobacterium catenulatum</name>
    <dbReference type="NCBI Taxonomy" id="1686"/>
    <lineage>
        <taxon>Bacteria</taxon>
        <taxon>Bacillati</taxon>
        <taxon>Actinomycetota</taxon>
        <taxon>Actinomycetes</taxon>
        <taxon>Bifidobacteriales</taxon>
        <taxon>Bifidobacteriaceae</taxon>
        <taxon>Bifidobacterium</taxon>
    </lineage>
</organism>